<evidence type="ECO:0000256" key="10">
    <source>
        <dbReference type="ARBA" id="ARBA00042858"/>
    </source>
</evidence>
<evidence type="ECO:0000256" key="2">
    <source>
        <dbReference type="ARBA" id="ARBA00022527"/>
    </source>
</evidence>
<dbReference type="GO" id="GO:0030332">
    <property type="term" value="F:cyclin binding"/>
    <property type="evidence" value="ECO:0007669"/>
    <property type="project" value="TreeGrafter"/>
</dbReference>
<evidence type="ECO:0000256" key="1">
    <source>
        <dbReference type="ARBA" id="ARBA00012425"/>
    </source>
</evidence>
<keyword evidence="5" id="KW-0418">Kinase</keyword>
<dbReference type="GO" id="GO:0000307">
    <property type="term" value="C:cyclin-dependent protein kinase holoenzyme complex"/>
    <property type="evidence" value="ECO:0007669"/>
    <property type="project" value="TreeGrafter"/>
</dbReference>
<evidence type="ECO:0000256" key="3">
    <source>
        <dbReference type="ARBA" id="ARBA00022679"/>
    </source>
</evidence>
<dbReference type="SMART" id="SM00220">
    <property type="entry name" value="S_TKc"/>
    <property type="match status" value="1"/>
</dbReference>
<protein>
    <recommendedName>
        <fullName evidence="8">Cyclin-dependent kinase 2 homolog</fullName>
        <ecNumber evidence="1">2.7.11.22</ecNumber>
    </recommendedName>
    <alternativeName>
        <fullName evidence="9">Cell division control protein 2 homolog</fullName>
    </alternativeName>
    <alternativeName>
        <fullName evidence="10">cdc2-related kinase 2</fullName>
    </alternativeName>
</protein>
<dbReference type="AlphaFoldDB" id="A0A812Q1D8"/>
<dbReference type="Proteomes" id="UP000604046">
    <property type="component" value="Unassembled WGS sequence"/>
</dbReference>
<evidence type="ECO:0000313" key="13">
    <source>
        <dbReference type="Proteomes" id="UP000604046"/>
    </source>
</evidence>
<dbReference type="GO" id="GO:0000082">
    <property type="term" value="P:G1/S transition of mitotic cell cycle"/>
    <property type="evidence" value="ECO:0007669"/>
    <property type="project" value="TreeGrafter"/>
</dbReference>
<dbReference type="SUPFAM" id="SSF56112">
    <property type="entry name" value="Protein kinase-like (PK-like)"/>
    <property type="match status" value="1"/>
</dbReference>
<dbReference type="InterPro" id="IPR000719">
    <property type="entry name" value="Prot_kinase_dom"/>
</dbReference>
<comment type="subunit">
    <text evidence="7">May form a complex composed of at least the catalytic subunit CRK2 and a cyclin.</text>
</comment>
<comment type="caution">
    <text evidence="12">The sequence shown here is derived from an EMBL/GenBank/DDBJ whole genome shotgun (WGS) entry which is preliminary data.</text>
</comment>
<keyword evidence="4" id="KW-0547">Nucleotide-binding</keyword>
<evidence type="ECO:0000256" key="9">
    <source>
        <dbReference type="ARBA" id="ARBA00041902"/>
    </source>
</evidence>
<dbReference type="GO" id="GO:0005524">
    <property type="term" value="F:ATP binding"/>
    <property type="evidence" value="ECO:0007669"/>
    <property type="project" value="UniProtKB-KW"/>
</dbReference>
<evidence type="ECO:0000313" key="12">
    <source>
        <dbReference type="EMBL" id="CAE7361555.1"/>
    </source>
</evidence>
<dbReference type="GO" id="GO:0010468">
    <property type="term" value="P:regulation of gene expression"/>
    <property type="evidence" value="ECO:0007669"/>
    <property type="project" value="TreeGrafter"/>
</dbReference>
<proteinExistence type="predicted"/>
<dbReference type="OrthoDB" id="1732493at2759"/>
<dbReference type="EC" id="2.7.11.22" evidence="1"/>
<keyword evidence="6" id="KW-0067">ATP-binding</keyword>
<keyword evidence="2" id="KW-0723">Serine/threonine-protein kinase</keyword>
<feature type="domain" description="Protein kinase" evidence="11">
    <location>
        <begin position="1"/>
        <end position="177"/>
    </location>
</feature>
<dbReference type="PANTHER" id="PTHR24056">
    <property type="entry name" value="CELL DIVISION PROTEIN KINASE"/>
    <property type="match status" value="1"/>
</dbReference>
<evidence type="ECO:0000256" key="6">
    <source>
        <dbReference type="ARBA" id="ARBA00022840"/>
    </source>
</evidence>
<keyword evidence="13" id="KW-1185">Reference proteome</keyword>
<keyword evidence="3" id="KW-0808">Transferase</keyword>
<dbReference type="PROSITE" id="PS50011">
    <property type="entry name" value="PROTEIN_KINASE_DOM"/>
    <property type="match status" value="1"/>
</dbReference>
<dbReference type="GO" id="GO:0010389">
    <property type="term" value="P:regulation of G2/M transition of mitotic cell cycle"/>
    <property type="evidence" value="ECO:0007669"/>
    <property type="project" value="TreeGrafter"/>
</dbReference>
<organism evidence="12 13">
    <name type="scientific">Symbiodinium natans</name>
    <dbReference type="NCBI Taxonomy" id="878477"/>
    <lineage>
        <taxon>Eukaryota</taxon>
        <taxon>Sar</taxon>
        <taxon>Alveolata</taxon>
        <taxon>Dinophyceae</taxon>
        <taxon>Suessiales</taxon>
        <taxon>Symbiodiniaceae</taxon>
        <taxon>Symbiodinium</taxon>
    </lineage>
</organism>
<dbReference type="EMBL" id="CAJNDS010002179">
    <property type="protein sequence ID" value="CAE7361555.1"/>
    <property type="molecule type" value="Genomic_DNA"/>
</dbReference>
<accession>A0A812Q1D8</accession>
<name>A0A812Q1D8_9DINO</name>
<dbReference type="InterPro" id="IPR050108">
    <property type="entry name" value="CDK"/>
</dbReference>
<evidence type="ECO:0000259" key="11">
    <source>
        <dbReference type="PROSITE" id="PS50011"/>
    </source>
</evidence>
<reference evidence="12" key="1">
    <citation type="submission" date="2021-02" db="EMBL/GenBank/DDBJ databases">
        <authorList>
            <person name="Dougan E. K."/>
            <person name="Rhodes N."/>
            <person name="Thang M."/>
            <person name="Chan C."/>
        </authorList>
    </citation>
    <scope>NUCLEOTIDE SEQUENCE</scope>
</reference>
<dbReference type="Gene3D" id="1.10.510.10">
    <property type="entry name" value="Transferase(Phosphotransferase) domain 1"/>
    <property type="match status" value="1"/>
</dbReference>
<evidence type="ECO:0000256" key="7">
    <source>
        <dbReference type="ARBA" id="ARBA00038543"/>
    </source>
</evidence>
<evidence type="ECO:0000256" key="5">
    <source>
        <dbReference type="ARBA" id="ARBA00022777"/>
    </source>
</evidence>
<dbReference type="GO" id="GO:0004693">
    <property type="term" value="F:cyclin-dependent protein serine/threonine kinase activity"/>
    <property type="evidence" value="ECO:0007669"/>
    <property type="project" value="UniProtKB-EC"/>
</dbReference>
<gene>
    <name evidence="12" type="primary">CDC28</name>
    <name evidence="12" type="ORF">SNAT2548_LOCUS19466</name>
</gene>
<evidence type="ECO:0000256" key="4">
    <source>
        <dbReference type="ARBA" id="ARBA00022741"/>
    </source>
</evidence>
<dbReference type="GO" id="GO:0007165">
    <property type="term" value="P:signal transduction"/>
    <property type="evidence" value="ECO:0007669"/>
    <property type="project" value="TreeGrafter"/>
</dbReference>
<sequence length="185" mass="20709">MHVLEPTDSAPALQPKVLVKLRWPQAPRLVLADFGLARALHVPLKVYTHEVVTLWYRPPEILLGQEQYGTAADIWSMGCVLAEMATAQALFPGDSEIHTIFKIFHILGTPTEEVWPGVTSLVDFKESFPRWRGTGFAEVRARAPSFGEDGIDLLRQCLRYEPSMRTSARRALSHTYLVPTSRLGG</sequence>
<evidence type="ECO:0000256" key="8">
    <source>
        <dbReference type="ARBA" id="ARBA00039612"/>
    </source>
</evidence>
<dbReference type="Pfam" id="PF00069">
    <property type="entry name" value="Pkinase"/>
    <property type="match status" value="1"/>
</dbReference>
<dbReference type="PANTHER" id="PTHR24056:SF254">
    <property type="entry name" value="CYCLIN-DEPENDENT KINASE 2"/>
    <property type="match status" value="1"/>
</dbReference>
<dbReference type="InterPro" id="IPR011009">
    <property type="entry name" value="Kinase-like_dom_sf"/>
</dbReference>
<dbReference type="GO" id="GO:0005634">
    <property type="term" value="C:nucleus"/>
    <property type="evidence" value="ECO:0007669"/>
    <property type="project" value="TreeGrafter"/>
</dbReference>
<dbReference type="GO" id="GO:0005737">
    <property type="term" value="C:cytoplasm"/>
    <property type="evidence" value="ECO:0007669"/>
    <property type="project" value="TreeGrafter"/>
</dbReference>